<dbReference type="GO" id="GO:0007165">
    <property type="term" value="P:signal transduction"/>
    <property type="evidence" value="ECO:0007669"/>
    <property type="project" value="InterPro"/>
</dbReference>
<dbReference type="OrthoDB" id="74314at2759"/>
<protein>
    <submittedName>
        <fullName evidence="2">Ras association domain-containing protein 1</fullName>
    </submittedName>
</protein>
<reference evidence="2" key="1">
    <citation type="submission" date="2020-08" db="EMBL/GenBank/DDBJ databases">
        <title>Multicomponent nature underlies the extraordinary mechanical properties of spider dragline silk.</title>
        <authorList>
            <person name="Kono N."/>
            <person name="Nakamura H."/>
            <person name="Mori M."/>
            <person name="Yoshida Y."/>
            <person name="Ohtoshi R."/>
            <person name="Malay A.D."/>
            <person name="Moran D.A.P."/>
            <person name="Tomita M."/>
            <person name="Numata K."/>
            <person name="Arakawa K."/>
        </authorList>
    </citation>
    <scope>NUCLEOTIDE SEQUENCE</scope>
</reference>
<dbReference type="AlphaFoldDB" id="A0A8X6TH92"/>
<feature type="domain" description="Ras-associating" evidence="1">
    <location>
        <begin position="34"/>
        <end position="79"/>
    </location>
</feature>
<dbReference type="SUPFAM" id="SSF54236">
    <property type="entry name" value="Ubiquitin-like"/>
    <property type="match status" value="1"/>
</dbReference>
<name>A0A8X6TH92_NEPPI</name>
<sequence length="109" mass="12454">MNLTRPINVIAGTRPPSIYDILKEEDDGGRKTLTSFYLPRDTVKALHITSEFSAREVINALLKKFKVADNSHKFALYERTYQKGSNQGLDTINIKRISLNLIFYCGLYI</sequence>
<dbReference type="Pfam" id="PF21989">
    <property type="entry name" value="RA_2"/>
    <property type="match status" value="1"/>
</dbReference>
<evidence type="ECO:0000313" key="2">
    <source>
        <dbReference type="EMBL" id="GFT08247.1"/>
    </source>
</evidence>
<gene>
    <name evidence="2" type="primary">Rassf1</name>
    <name evidence="2" type="ORF">NPIL_648981</name>
</gene>
<dbReference type="InterPro" id="IPR033614">
    <property type="entry name" value="RASSF1-6"/>
</dbReference>
<dbReference type="Gene3D" id="3.10.20.90">
    <property type="entry name" value="Phosphatidylinositol 3-kinase Catalytic Subunit, Chain A, domain 1"/>
    <property type="match status" value="1"/>
</dbReference>
<organism evidence="2 3">
    <name type="scientific">Nephila pilipes</name>
    <name type="common">Giant wood spider</name>
    <name type="synonym">Nephila maculata</name>
    <dbReference type="NCBI Taxonomy" id="299642"/>
    <lineage>
        <taxon>Eukaryota</taxon>
        <taxon>Metazoa</taxon>
        <taxon>Ecdysozoa</taxon>
        <taxon>Arthropoda</taxon>
        <taxon>Chelicerata</taxon>
        <taxon>Arachnida</taxon>
        <taxon>Araneae</taxon>
        <taxon>Araneomorphae</taxon>
        <taxon>Entelegynae</taxon>
        <taxon>Araneoidea</taxon>
        <taxon>Nephilidae</taxon>
        <taxon>Nephila</taxon>
    </lineage>
</organism>
<dbReference type="InterPro" id="IPR000159">
    <property type="entry name" value="RA_dom"/>
</dbReference>
<dbReference type="PANTHER" id="PTHR22738:SF10">
    <property type="entry name" value="RAS ASSOCIATION DOMAIN-CONTAINING PROTEIN 1 HOMOLOG"/>
    <property type="match status" value="1"/>
</dbReference>
<dbReference type="EMBL" id="BMAW01056905">
    <property type="protein sequence ID" value="GFT08247.1"/>
    <property type="molecule type" value="Genomic_DNA"/>
</dbReference>
<evidence type="ECO:0000313" key="3">
    <source>
        <dbReference type="Proteomes" id="UP000887013"/>
    </source>
</evidence>
<dbReference type="InterPro" id="IPR029071">
    <property type="entry name" value="Ubiquitin-like_domsf"/>
</dbReference>
<dbReference type="Proteomes" id="UP000887013">
    <property type="component" value="Unassembled WGS sequence"/>
</dbReference>
<proteinExistence type="predicted"/>
<comment type="caution">
    <text evidence="2">The sequence shown here is derived from an EMBL/GenBank/DDBJ whole genome shotgun (WGS) entry which is preliminary data.</text>
</comment>
<keyword evidence="3" id="KW-1185">Reference proteome</keyword>
<dbReference type="PROSITE" id="PS50200">
    <property type="entry name" value="RA"/>
    <property type="match status" value="1"/>
</dbReference>
<accession>A0A8X6TH92</accession>
<evidence type="ECO:0000259" key="1">
    <source>
        <dbReference type="PROSITE" id="PS50200"/>
    </source>
</evidence>
<dbReference type="PANTHER" id="PTHR22738">
    <property type="entry name" value="RASSF"/>
    <property type="match status" value="1"/>
</dbReference>